<evidence type="ECO:0000313" key="3">
    <source>
        <dbReference type="Proteomes" id="UP000018201"/>
    </source>
</evidence>
<feature type="region of interest" description="Disordered" evidence="1">
    <location>
        <begin position="91"/>
        <end position="118"/>
    </location>
</feature>
<organism evidence="2 3">
    <name type="scientific">Eimeria praecox</name>
    <dbReference type="NCBI Taxonomy" id="51316"/>
    <lineage>
        <taxon>Eukaryota</taxon>
        <taxon>Sar</taxon>
        <taxon>Alveolata</taxon>
        <taxon>Apicomplexa</taxon>
        <taxon>Conoidasida</taxon>
        <taxon>Coccidia</taxon>
        <taxon>Eucoccidiorida</taxon>
        <taxon>Eimeriorina</taxon>
        <taxon>Eimeriidae</taxon>
        <taxon>Eimeria</taxon>
    </lineage>
</organism>
<dbReference type="OrthoDB" id="10398660at2759"/>
<accession>U6GAU2</accession>
<dbReference type="EMBL" id="HG691098">
    <property type="protein sequence ID" value="CDI75714.1"/>
    <property type="molecule type" value="Genomic_DNA"/>
</dbReference>
<name>U6GAU2_9EIME</name>
<reference evidence="2" key="2">
    <citation type="submission" date="2013-10" db="EMBL/GenBank/DDBJ databases">
        <authorList>
            <person name="Aslett M."/>
        </authorList>
    </citation>
    <scope>NUCLEOTIDE SEQUENCE [LARGE SCALE GENOMIC DNA]</scope>
    <source>
        <strain evidence="2">Houghton</strain>
    </source>
</reference>
<reference evidence="2" key="1">
    <citation type="submission" date="2013-10" db="EMBL/GenBank/DDBJ databases">
        <title>Genomic analysis of the causative agents of coccidiosis in chickens.</title>
        <authorList>
            <person name="Reid A.J."/>
            <person name="Blake D."/>
            <person name="Billington K."/>
            <person name="Browne H."/>
            <person name="Dunn M."/>
            <person name="Hung S."/>
            <person name="Kawahara F."/>
            <person name="Miranda-Saavedra D."/>
            <person name="Mourier T."/>
            <person name="Nagra H."/>
            <person name="Otto T.D."/>
            <person name="Rawlings N."/>
            <person name="Sanchez A."/>
            <person name="Sanders M."/>
            <person name="Subramaniam C."/>
            <person name="Tay Y."/>
            <person name="Dear P."/>
            <person name="Doerig C."/>
            <person name="Gruber A."/>
            <person name="Parkinson J."/>
            <person name="Shirley M."/>
            <person name="Wan K.L."/>
            <person name="Berriman M."/>
            <person name="Tomley F."/>
            <person name="Pain A."/>
        </authorList>
    </citation>
    <scope>NUCLEOTIDE SEQUENCE [LARGE SCALE GENOMIC DNA]</scope>
    <source>
        <strain evidence="2">Houghton</strain>
    </source>
</reference>
<keyword evidence="3" id="KW-1185">Reference proteome</keyword>
<feature type="compositionally biased region" description="Low complexity" evidence="1">
    <location>
        <begin position="94"/>
        <end position="114"/>
    </location>
</feature>
<dbReference type="VEuPathDB" id="ToxoDB:EPH_0015570"/>
<protein>
    <submittedName>
        <fullName evidence="2">Uncharacterized protein</fullName>
    </submittedName>
</protein>
<gene>
    <name evidence="2" type="ORF">EPH_0015570</name>
</gene>
<proteinExistence type="predicted"/>
<dbReference type="AlphaFoldDB" id="U6GAU2"/>
<sequence length="185" mass="19695">MRRSKLCRLNANSSQKLPRMIDTIDAVAQQVHRVRGMSAVDVARALKEKTQQKLAGKQRVEPPLMHATLDKHRRTRTRLFLRIPASWVPTFLQSPGSRDSGSSELSSPTLSAASKTYGCDTQQDAGPYMQGAFGSNPAAAPAAAKQPQHLVGSQGIGSAAAAAPCAAGKTLNGTTMNCEEAEAIR</sequence>
<evidence type="ECO:0000256" key="1">
    <source>
        <dbReference type="SAM" id="MobiDB-lite"/>
    </source>
</evidence>
<evidence type="ECO:0000313" key="2">
    <source>
        <dbReference type="EMBL" id="CDI75714.1"/>
    </source>
</evidence>
<dbReference type="Proteomes" id="UP000018201">
    <property type="component" value="Unassembled WGS sequence"/>
</dbReference>